<organism evidence="3 4">
    <name type="scientific">Anaerocolumna aminovalerica</name>
    <dbReference type="NCBI Taxonomy" id="1527"/>
    <lineage>
        <taxon>Bacteria</taxon>
        <taxon>Bacillati</taxon>
        <taxon>Bacillota</taxon>
        <taxon>Clostridia</taxon>
        <taxon>Lachnospirales</taxon>
        <taxon>Lachnospiraceae</taxon>
        <taxon>Anaerocolumna</taxon>
    </lineage>
</organism>
<dbReference type="RefSeq" id="WP_091685764.1">
    <property type="nucleotide sequence ID" value="NZ_BAABFM010000061.1"/>
</dbReference>
<proteinExistence type="predicted"/>
<feature type="transmembrane region" description="Helical" evidence="1">
    <location>
        <begin position="465"/>
        <end position="485"/>
    </location>
</feature>
<evidence type="ECO:0000256" key="1">
    <source>
        <dbReference type="SAM" id="Phobius"/>
    </source>
</evidence>
<dbReference type="OrthoDB" id="1677957at2"/>
<protein>
    <submittedName>
        <fullName evidence="3">Tape measure domain-containing protein</fullName>
    </submittedName>
</protein>
<dbReference type="Pfam" id="PF20155">
    <property type="entry name" value="TMP_3"/>
    <property type="match status" value="1"/>
</dbReference>
<dbReference type="AlphaFoldDB" id="A0A1I5ENR8"/>
<dbReference type="EMBL" id="FOWD01000010">
    <property type="protein sequence ID" value="SFO13145.1"/>
    <property type="molecule type" value="Genomic_DNA"/>
</dbReference>
<feature type="domain" description="Tape measure protein N-terminal" evidence="2">
    <location>
        <begin position="259"/>
        <end position="443"/>
    </location>
</feature>
<name>A0A1I5ENR8_9FIRM</name>
<evidence type="ECO:0000313" key="4">
    <source>
        <dbReference type="Proteomes" id="UP000198806"/>
    </source>
</evidence>
<dbReference type="SUPFAM" id="SSF58104">
    <property type="entry name" value="Methyl-accepting chemotaxis protein (MCP) signaling domain"/>
    <property type="match status" value="1"/>
</dbReference>
<accession>A0A1I5ENR8</accession>
<evidence type="ECO:0000313" key="3">
    <source>
        <dbReference type="EMBL" id="SFO13145.1"/>
    </source>
</evidence>
<sequence>MATLDEMFVTMNNYLAIFSEFNIKADEFTKKMTDVSESTNAFTTRVVNLSESTNEFTTKVVNVSEGTDELTTKIISLSEGTDELTEKIINVSEGIDEFTKKITDASEGTDEFTKKITDASEGTDAFTKKMTDVNESADEFTKKITDISEGINELTEKIIDVSEGADEFTKKITDISEGTDEFTKKITDVSEGTDEFTKKIMDASEGTDEVTKKLTDASEGTGEFNDKLQATGASAEKASGKLSKYLNAANLIKAAIKGMEIADEFININSRLELVNDGLQTQSELQDKIFQAADRSSGSYSDMASTVSTLGSNAKDVFKTNDEAIAFTELLQKSMKVSGLSGAEQSNAMGQVAQTMGNGTLTSGDFNSITDKVPTIMDALITATGKSEEELNNLASAGLMTADIIKDAMFIASDQINEQFDSMDVTFAEIWSRIKNAALKAIQPIIGAVSELINSAAFKDIVDSIIIGINFLSSAVSGIIDFIVANWPLIQSILTAIGLYLAVTLLPGFIKVGMAGLISGLKIAAGWIAANAPMIMMIATIALIIYALTDAGVTATDVFSAITGSINVVIQFFKNLGLEVANIALGIGSAIGALGTNIEAAFHNAICSVQSWWYGMLSTALTVIGKIAEELNKLPFVKFDYSGVTSAADDYAAKAAEAAGNKKEYASISDAFNKGYSTFDTFQDGWLPEAYQSGADWGANKIKQMEDMLDKVSGEKLDMDIDKDKVFFPDDFKMDPITVNGTAENNSVEVNMENEDIKYLRDIAERDYINKFSTNTLAPNVAISFGDVHQEADADKVAGRIKMILQEEIATAAEGAY</sequence>
<dbReference type="InterPro" id="IPR013491">
    <property type="entry name" value="Tape_meas_N"/>
</dbReference>
<dbReference type="Proteomes" id="UP000198806">
    <property type="component" value="Unassembled WGS sequence"/>
</dbReference>
<keyword evidence="1" id="KW-0812">Transmembrane</keyword>
<dbReference type="STRING" id="1527.SAMN04489757_11049"/>
<gene>
    <name evidence="3" type="ORF">SAMN04489757_11049</name>
</gene>
<keyword evidence="4" id="KW-1185">Reference proteome</keyword>
<reference evidence="3 4" key="1">
    <citation type="submission" date="2016-10" db="EMBL/GenBank/DDBJ databases">
        <authorList>
            <person name="de Groot N.N."/>
        </authorList>
    </citation>
    <scope>NUCLEOTIDE SEQUENCE [LARGE SCALE GENOMIC DNA]</scope>
    <source>
        <strain evidence="3 4">DSM 1283</strain>
    </source>
</reference>
<feature type="transmembrane region" description="Helical" evidence="1">
    <location>
        <begin position="524"/>
        <end position="548"/>
    </location>
</feature>
<keyword evidence="1" id="KW-1133">Transmembrane helix</keyword>
<dbReference type="NCBIfam" id="TIGR02675">
    <property type="entry name" value="tape_meas_nterm"/>
    <property type="match status" value="1"/>
</dbReference>
<evidence type="ECO:0000259" key="2">
    <source>
        <dbReference type="Pfam" id="PF20155"/>
    </source>
</evidence>
<feature type="transmembrane region" description="Helical" evidence="1">
    <location>
        <begin position="497"/>
        <end position="518"/>
    </location>
</feature>
<keyword evidence="1" id="KW-0472">Membrane</keyword>
<dbReference type="Gene3D" id="1.10.287.950">
    <property type="entry name" value="Methyl-accepting chemotaxis protein"/>
    <property type="match status" value="2"/>
</dbReference>